<name>A0ABQ2I749_9PSEU</name>
<keyword evidence="4 5" id="KW-0472">Membrane</keyword>
<gene>
    <name evidence="7" type="ORF">GCM10011609_42240</name>
</gene>
<feature type="transmembrane region" description="Helical" evidence="5">
    <location>
        <begin position="140"/>
        <end position="162"/>
    </location>
</feature>
<evidence type="ECO:0000256" key="2">
    <source>
        <dbReference type="ARBA" id="ARBA00022692"/>
    </source>
</evidence>
<comment type="caution">
    <text evidence="7">The sequence shown here is derived from an EMBL/GenBank/DDBJ whole genome shotgun (WGS) entry which is preliminary data.</text>
</comment>
<keyword evidence="8" id="KW-1185">Reference proteome</keyword>
<organism evidence="7 8">
    <name type="scientific">Lentzea pudingi</name>
    <dbReference type="NCBI Taxonomy" id="1789439"/>
    <lineage>
        <taxon>Bacteria</taxon>
        <taxon>Bacillati</taxon>
        <taxon>Actinomycetota</taxon>
        <taxon>Actinomycetes</taxon>
        <taxon>Pseudonocardiales</taxon>
        <taxon>Pseudonocardiaceae</taxon>
        <taxon>Lentzea</taxon>
    </lineage>
</organism>
<evidence type="ECO:0000256" key="5">
    <source>
        <dbReference type="SAM" id="Phobius"/>
    </source>
</evidence>
<evidence type="ECO:0000313" key="7">
    <source>
        <dbReference type="EMBL" id="GGM99488.1"/>
    </source>
</evidence>
<evidence type="ECO:0000313" key="8">
    <source>
        <dbReference type="Proteomes" id="UP000597656"/>
    </source>
</evidence>
<sequence>MTGTDFSRPTRLEAAKEHVGHVFGPRFASRLDTFDDGTLYVTAGVLARLLAWVVDFVVYFLIAFTGFVVFVLAFRDSGTSDNVTTLTMLGMLAGAPVLYGLFFGNGRALGAMLTGTRLVRVHDGGRIGFAACWAMLVRTLLFPLLIAAFIAAGAAVGSLSRISIDDAATRRLHEAGFLRLGAVEH</sequence>
<proteinExistence type="predicted"/>
<evidence type="ECO:0000256" key="3">
    <source>
        <dbReference type="ARBA" id="ARBA00022989"/>
    </source>
</evidence>
<protein>
    <recommendedName>
        <fullName evidence="6">RDD domain-containing protein</fullName>
    </recommendedName>
</protein>
<evidence type="ECO:0000256" key="4">
    <source>
        <dbReference type="ARBA" id="ARBA00023136"/>
    </source>
</evidence>
<dbReference type="Pfam" id="PF06271">
    <property type="entry name" value="RDD"/>
    <property type="match status" value="1"/>
</dbReference>
<dbReference type="Proteomes" id="UP000597656">
    <property type="component" value="Unassembled WGS sequence"/>
</dbReference>
<feature type="domain" description="RDD" evidence="6">
    <location>
        <begin position="42"/>
        <end position="156"/>
    </location>
</feature>
<keyword evidence="3 5" id="KW-1133">Transmembrane helix</keyword>
<dbReference type="EMBL" id="BMNC01000005">
    <property type="protein sequence ID" value="GGM99488.1"/>
    <property type="molecule type" value="Genomic_DNA"/>
</dbReference>
<feature type="transmembrane region" description="Helical" evidence="5">
    <location>
        <begin position="86"/>
        <end position="104"/>
    </location>
</feature>
<comment type="subcellular location">
    <subcellularLocation>
        <location evidence="1">Membrane</location>
        <topology evidence="1">Multi-pass membrane protein</topology>
    </subcellularLocation>
</comment>
<accession>A0ABQ2I749</accession>
<evidence type="ECO:0000259" key="6">
    <source>
        <dbReference type="Pfam" id="PF06271"/>
    </source>
</evidence>
<reference evidence="8" key="1">
    <citation type="journal article" date="2019" name="Int. J. Syst. Evol. Microbiol.">
        <title>The Global Catalogue of Microorganisms (GCM) 10K type strain sequencing project: providing services to taxonomists for standard genome sequencing and annotation.</title>
        <authorList>
            <consortium name="The Broad Institute Genomics Platform"/>
            <consortium name="The Broad Institute Genome Sequencing Center for Infectious Disease"/>
            <person name="Wu L."/>
            <person name="Ma J."/>
        </authorList>
    </citation>
    <scope>NUCLEOTIDE SEQUENCE [LARGE SCALE GENOMIC DNA]</scope>
    <source>
        <strain evidence="8">CGMCC 4.7319</strain>
    </source>
</reference>
<keyword evidence="2 5" id="KW-0812">Transmembrane</keyword>
<dbReference type="RefSeq" id="WP_189156468.1">
    <property type="nucleotide sequence ID" value="NZ_BMNC01000005.1"/>
</dbReference>
<evidence type="ECO:0000256" key="1">
    <source>
        <dbReference type="ARBA" id="ARBA00004141"/>
    </source>
</evidence>
<feature type="transmembrane region" description="Helical" evidence="5">
    <location>
        <begin position="49"/>
        <end position="74"/>
    </location>
</feature>
<dbReference type="InterPro" id="IPR010432">
    <property type="entry name" value="RDD"/>
</dbReference>